<organism evidence="7 8">
    <name type="scientific">Fusarium sporotrichioides</name>
    <dbReference type="NCBI Taxonomy" id="5514"/>
    <lineage>
        <taxon>Eukaryota</taxon>
        <taxon>Fungi</taxon>
        <taxon>Dikarya</taxon>
        <taxon>Ascomycota</taxon>
        <taxon>Pezizomycotina</taxon>
        <taxon>Sordariomycetes</taxon>
        <taxon>Hypocreomycetidae</taxon>
        <taxon>Hypocreales</taxon>
        <taxon>Nectriaceae</taxon>
        <taxon>Fusarium</taxon>
    </lineage>
</organism>
<evidence type="ECO:0000256" key="6">
    <source>
        <dbReference type="SAM" id="Phobius"/>
    </source>
</evidence>
<dbReference type="PANTHER" id="PTHR43791:SF62">
    <property type="entry name" value="MAJOR FACILITATOR SUPERFAMILY (MFS) PROFILE DOMAIN-CONTAINING PROTEIN"/>
    <property type="match status" value="1"/>
</dbReference>
<keyword evidence="3 6" id="KW-0812">Transmembrane</keyword>
<evidence type="ECO:0000256" key="3">
    <source>
        <dbReference type="ARBA" id="ARBA00022692"/>
    </source>
</evidence>
<keyword evidence="8" id="KW-1185">Reference proteome</keyword>
<dbReference type="InterPro" id="IPR036259">
    <property type="entry name" value="MFS_trans_sf"/>
</dbReference>
<evidence type="ECO:0000256" key="5">
    <source>
        <dbReference type="ARBA" id="ARBA00023136"/>
    </source>
</evidence>
<name>A0A395RMX4_FUSSP</name>
<dbReference type="EMBL" id="PXOF01000165">
    <property type="protein sequence ID" value="RGP61403.1"/>
    <property type="molecule type" value="Genomic_DNA"/>
</dbReference>
<evidence type="ECO:0000313" key="7">
    <source>
        <dbReference type="EMBL" id="RGP61403.1"/>
    </source>
</evidence>
<dbReference type="SUPFAM" id="SSF103473">
    <property type="entry name" value="MFS general substrate transporter"/>
    <property type="match status" value="1"/>
</dbReference>
<dbReference type="GO" id="GO:0022857">
    <property type="term" value="F:transmembrane transporter activity"/>
    <property type="evidence" value="ECO:0007669"/>
    <property type="project" value="TreeGrafter"/>
</dbReference>
<feature type="transmembrane region" description="Helical" evidence="6">
    <location>
        <begin position="52"/>
        <end position="73"/>
    </location>
</feature>
<feature type="transmembrane region" description="Helical" evidence="6">
    <location>
        <begin position="79"/>
        <end position="102"/>
    </location>
</feature>
<evidence type="ECO:0000256" key="2">
    <source>
        <dbReference type="ARBA" id="ARBA00022448"/>
    </source>
</evidence>
<evidence type="ECO:0000256" key="1">
    <source>
        <dbReference type="ARBA" id="ARBA00004141"/>
    </source>
</evidence>
<dbReference type="AlphaFoldDB" id="A0A395RMX4"/>
<reference evidence="7 8" key="1">
    <citation type="journal article" date="2018" name="PLoS Pathog.">
        <title>Evolution of structural diversity of trichothecenes, a family of toxins produced by plant pathogenic and entomopathogenic fungi.</title>
        <authorList>
            <person name="Proctor R.H."/>
            <person name="McCormick S.P."/>
            <person name="Kim H.S."/>
            <person name="Cardoza R.E."/>
            <person name="Stanley A.M."/>
            <person name="Lindo L."/>
            <person name="Kelly A."/>
            <person name="Brown D.W."/>
            <person name="Lee T."/>
            <person name="Vaughan M.M."/>
            <person name="Alexander N.J."/>
            <person name="Busman M."/>
            <person name="Gutierrez S."/>
        </authorList>
    </citation>
    <scope>NUCLEOTIDE SEQUENCE [LARGE SCALE GENOMIC DNA]</scope>
    <source>
        <strain evidence="7 8">NRRL 3299</strain>
    </source>
</reference>
<protein>
    <submittedName>
        <fullName evidence="7">Uncharacterized protein</fullName>
    </submittedName>
</protein>
<dbReference type="Proteomes" id="UP000266152">
    <property type="component" value="Unassembled WGS sequence"/>
</dbReference>
<evidence type="ECO:0000313" key="8">
    <source>
        <dbReference type="Proteomes" id="UP000266152"/>
    </source>
</evidence>
<keyword evidence="5 6" id="KW-0472">Membrane</keyword>
<keyword evidence="4 6" id="KW-1133">Transmembrane helix</keyword>
<comment type="subcellular location">
    <subcellularLocation>
        <location evidence="1">Membrane</location>
        <topology evidence="1">Multi-pass membrane protein</topology>
    </subcellularLocation>
</comment>
<sequence length="117" mass="12685">MVVFGFVLACTVHNGSVRYVAMCVFASGVYACNSAILGWVASTCSQTREKKAISLTLANAVATLGPIYTSYLWPSSDEPMYPVAMGSSAVFSAASVLLAWVLRWMLIREPQDPRVEQ</sequence>
<dbReference type="GO" id="GO:0016020">
    <property type="term" value="C:membrane"/>
    <property type="evidence" value="ECO:0007669"/>
    <property type="project" value="UniProtKB-SubCell"/>
</dbReference>
<comment type="caution">
    <text evidence="7">The sequence shown here is derived from an EMBL/GenBank/DDBJ whole genome shotgun (WGS) entry which is preliminary data.</text>
</comment>
<keyword evidence="2" id="KW-0813">Transport</keyword>
<gene>
    <name evidence="7" type="ORF">FSPOR_10024</name>
</gene>
<feature type="transmembrane region" description="Helical" evidence="6">
    <location>
        <begin position="19"/>
        <end position="40"/>
    </location>
</feature>
<evidence type="ECO:0000256" key="4">
    <source>
        <dbReference type="ARBA" id="ARBA00022989"/>
    </source>
</evidence>
<dbReference type="PANTHER" id="PTHR43791">
    <property type="entry name" value="PERMEASE-RELATED"/>
    <property type="match status" value="1"/>
</dbReference>
<proteinExistence type="predicted"/>
<accession>A0A395RMX4</accession>